<dbReference type="PROSITE" id="PS00584">
    <property type="entry name" value="PFKB_KINASES_2"/>
    <property type="match status" value="1"/>
</dbReference>
<dbReference type="Gene3D" id="3.40.1190.20">
    <property type="match status" value="1"/>
</dbReference>
<protein>
    <submittedName>
        <fullName evidence="7">Sugar kinase</fullName>
    </submittedName>
</protein>
<evidence type="ECO:0000256" key="5">
    <source>
        <dbReference type="ARBA" id="ARBA00022840"/>
    </source>
</evidence>
<proteinExistence type="inferred from homology"/>
<gene>
    <name evidence="7" type="ORF">G1H11_00760</name>
</gene>
<accession>A0A6N9YFU1</accession>
<sequence length="314" mass="32505">MTGSLVTLGETMALISAAGIGSLAANRDMRLSIAGAETNVAIGVARLGASSAWISRLGADTFGDLVTRELRAEGVEAIVRTDPERPTGLIIKERPNAMRTQVRYYRAGSAASAMTAFDIDSDAIASADVLHVTGITPALGPGPASAVHQAVETARAHNTLISLDLNYRATLWSREDARAALTHLVHRADVVFAGPEEASLVVPEGSTEELALALAEMGPEQVILKLGAEGAYSVIAGEVRKTPALAVPVVDTVGAGDAFVAGYLAEWMAGEGAEQRLRTAVAAGAFACTVLGDWEGLPTRADLEALGASDAVHR</sequence>
<evidence type="ECO:0000256" key="3">
    <source>
        <dbReference type="ARBA" id="ARBA00022741"/>
    </source>
</evidence>
<dbReference type="EMBL" id="JAAGOB010000001">
    <property type="protein sequence ID" value="NED93844.1"/>
    <property type="molecule type" value="Genomic_DNA"/>
</dbReference>
<dbReference type="GO" id="GO:0016301">
    <property type="term" value="F:kinase activity"/>
    <property type="evidence" value="ECO:0007669"/>
    <property type="project" value="UniProtKB-KW"/>
</dbReference>
<dbReference type="AlphaFoldDB" id="A0A6N9YFU1"/>
<dbReference type="GO" id="GO:0005524">
    <property type="term" value="F:ATP binding"/>
    <property type="evidence" value="ECO:0007669"/>
    <property type="project" value="UniProtKB-KW"/>
</dbReference>
<comment type="similarity">
    <text evidence="1">Belongs to the carbohydrate kinase PfkB family.</text>
</comment>
<evidence type="ECO:0000313" key="8">
    <source>
        <dbReference type="Proteomes" id="UP000469185"/>
    </source>
</evidence>
<keyword evidence="8" id="KW-1185">Reference proteome</keyword>
<evidence type="ECO:0000256" key="1">
    <source>
        <dbReference type="ARBA" id="ARBA00010688"/>
    </source>
</evidence>
<feature type="domain" description="Carbohydrate kinase PfkB" evidence="6">
    <location>
        <begin position="4"/>
        <end position="299"/>
    </location>
</feature>
<dbReference type="InterPro" id="IPR011611">
    <property type="entry name" value="PfkB_dom"/>
</dbReference>
<dbReference type="CDD" id="cd01166">
    <property type="entry name" value="KdgK"/>
    <property type="match status" value="1"/>
</dbReference>
<evidence type="ECO:0000259" key="6">
    <source>
        <dbReference type="Pfam" id="PF00294"/>
    </source>
</evidence>
<keyword evidence="2" id="KW-0808">Transferase</keyword>
<dbReference type="Pfam" id="PF00294">
    <property type="entry name" value="PfkB"/>
    <property type="match status" value="1"/>
</dbReference>
<dbReference type="InterPro" id="IPR002173">
    <property type="entry name" value="Carboh/pur_kinase_PfkB_CS"/>
</dbReference>
<keyword evidence="5" id="KW-0067">ATP-binding</keyword>
<dbReference type="SUPFAM" id="SSF53613">
    <property type="entry name" value="Ribokinase-like"/>
    <property type="match status" value="1"/>
</dbReference>
<keyword evidence="4 7" id="KW-0418">Kinase</keyword>
<name>A0A6N9YFU1_9ACTN</name>
<keyword evidence="3" id="KW-0547">Nucleotide-binding</keyword>
<reference evidence="7 8" key="1">
    <citation type="submission" date="2020-02" db="EMBL/GenBank/DDBJ databases">
        <authorList>
            <person name="Li X.-J."/>
            <person name="Feng X.-M."/>
        </authorList>
    </citation>
    <scope>NUCLEOTIDE SEQUENCE [LARGE SCALE GENOMIC DNA]</scope>
    <source>
        <strain evidence="7 8">CGMCC 4.7225</strain>
    </source>
</reference>
<dbReference type="Proteomes" id="UP000469185">
    <property type="component" value="Unassembled WGS sequence"/>
</dbReference>
<evidence type="ECO:0000313" key="7">
    <source>
        <dbReference type="EMBL" id="NED93844.1"/>
    </source>
</evidence>
<dbReference type="RefSeq" id="WP_163815115.1">
    <property type="nucleotide sequence ID" value="NZ_JAAGOB010000001.1"/>
</dbReference>
<dbReference type="PANTHER" id="PTHR43085">
    <property type="entry name" value="HEXOKINASE FAMILY MEMBER"/>
    <property type="match status" value="1"/>
</dbReference>
<dbReference type="InterPro" id="IPR050306">
    <property type="entry name" value="PfkB_Carbo_kinase"/>
</dbReference>
<organism evidence="7 8">
    <name type="scientific">Phytoactinopolyspora alkaliphila</name>
    <dbReference type="NCBI Taxonomy" id="1783498"/>
    <lineage>
        <taxon>Bacteria</taxon>
        <taxon>Bacillati</taxon>
        <taxon>Actinomycetota</taxon>
        <taxon>Actinomycetes</taxon>
        <taxon>Jiangellales</taxon>
        <taxon>Jiangellaceae</taxon>
        <taxon>Phytoactinopolyspora</taxon>
    </lineage>
</organism>
<evidence type="ECO:0000256" key="4">
    <source>
        <dbReference type="ARBA" id="ARBA00022777"/>
    </source>
</evidence>
<evidence type="ECO:0000256" key="2">
    <source>
        <dbReference type="ARBA" id="ARBA00022679"/>
    </source>
</evidence>
<comment type="caution">
    <text evidence="7">The sequence shown here is derived from an EMBL/GenBank/DDBJ whole genome shotgun (WGS) entry which is preliminary data.</text>
</comment>
<dbReference type="PANTHER" id="PTHR43085:SF1">
    <property type="entry name" value="PSEUDOURIDINE KINASE-RELATED"/>
    <property type="match status" value="1"/>
</dbReference>
<dbReference type="InterPro" id="IPR029056">
    <property type="entry name" value="Ribokinase-like"/>
</dbReference>